<dbReference type="AlphaFoldDB" id="A0A154PHF1"/>
<gene>
    <name evidence="5" type="ORF">WN55_02333</name>
</gene>
<feature type="region of interest" description="Disordered" evidence="3">
    <location>
        <begin position="314"/>
        <end position="369"/>
    </location>
</feature>
<feature type="compositionally biased region" description="Basic residues" evidence="3">
    <location>
        <begin position="342"/>
        <end position="355"/>
    </location>
</feature>
<evidence type="ECO:0000256" key="2">
    <source>
        <dbReference type="ARBA" id="ARBA00023242"/>
    </source>
</evidence>
<dbReference type="GO" id="GO:0005634">
    <property type="term" value="C:nucleus"/>
    <property type="evidence" value="ECO:0007669"/>
    <property type="project" value="UniProtKB-SubCell"/>
</dbReference>
<dbReference type="OMA" id="EESHYMS"/>
<comment type="subcellular location">
    <subcellularLocation>
        <location evidence="1">Nucleus</location>
    </subcellularLocation>
</comment>
<name>A0A154PHF1_DUFNO</name>
<protein>
    <submittedName>
        <fullName evidence="5">INO80 complex subunit D-B</fullName>
    </submittedName>
</protein>
<proteinExistence type="predicted"/>
<dbReference type="EMBL" id="KQ434905">
    <property type="protein sequence ID" value="KZC11242.1"/>
    <property type="molecule type" value="Genomic_DNA"/>
</dbReference>
<evidence type="ECO:0000256" key="3">
    <source>
        <dbReference type="SAM" id="MobiDB-lite"/>
    </source>
</evidence>
<dbReference type="PANTHER" id="PTHR16198:SF2">
    <property type="entry name" value="INO80 COMPLEX SUBUNIT D"/>
    <property type="match status" value="1"/>
</dbReference>
<reference evidence="5 6" key="1">
    <citation type="submission" date="2015-07" db="EMBL/GenBank/DDBJ databases">
        <title>The genome of Dufourea novaeangliae.</title>
        <authorList>
            <person name="Pan H."/>
            <person name="Kapheim K."/>
        </authorList>
    </citation>
    <scope>NUCLEOTIDE SEQUENCE [LARGE SCALE GENOMIC DNA]</scope>
    <source>
        <strain evidence="5">0120121106</strain>
        <tissue evidence="5">Whole body</tissue>
    </source>
</reference>
<evidence type="ECO:0000259" key="4">
    <source>
        <dbReference type="Pfam" id="PF13891"/>
    </source>
</evidence>
<organism evidence="5 6">
    <name type="scientific">Dufourea novaeangliae</name>
    <name type="common">Sweat bee</name>
    <dbReference type="NCBI Taxonomy" id="178035"/>
    <lineage>
        <taxon>Eukaryota</taxon>
        <taxon>Metazoa</taxon>
        <taxon>Ecdysozoa</taxon>
        <taxon>Arthropoda</taxon>
        <taxon>Hexapoda</taxon>
        <taxon>Insecta</taxon>
        <taxon>Pterygota</taxon>
        <taxon>Neoptera</taxon>
        <taxon>Endopterygota</taxon>
        <taxon>Hymenoptera</taxon>
        <taxon>Apocrita</taxon>
        <taxon>Aculeata</taxon>
        <taxon>Apoidea</taxon>
        <taxon>Anthophila</taxon>
        <taxon>Halictidae</taxon>
        <taxon>Rophitinae</taxon>
        <taxon>Dufourea</taxon>
    </lineage>
</organism>
<keyword evidence="6" id="KW-1185">Reference proteome</keyword>
<evidence type="ECO:0000256" key="1">
    <source>
        <dbReference type="ARBA" id="ARBA00004123"/>
    </source>
</evidence>
<feature type="domain" description="KANL2-like probable zinc-finger" evidence="4">
    <location>
        <begin position="252"/>
        <end position="312"/>
    </location>
</feature>
<sequence length="507" mass="56487">MKVPTSENSNMDNKLKFSDRLKALLKTEAHQDVDPYIFSEPEPFNTSGRNVTIVSPNNPKVMQSCKNIKPKGKCMKQRIRITPVADGDYKAVQDHTVELDADSGVGGGENIDYKSTKAIKQKECHIENLQRLKCRRQSRDHTLLYYPKAGDEISDSDSSGDEMTVYQRYWFSGETSTALNRSARLSQLRSQLRRRLIQLHRGGTDSEALLRDKARCLLEAAYKDPTSTARALTDSPSTSKVGDGPLLVGGLCGADGCHQISLPCTRYCSRHIMLNGDQLLFEHCTAKFSDNTQCCIPVFDVAHELPLCPEHARKRDNYHRKAQESKPKKARKKPASPTIPRPKPKSRPKKRKRPPSTKLETKGSTLVHEENQYLNQINSSENQTKTLNNLNSVAQGSSHSSNLNLGLGLGLGGGLKVDLGDHEVFPSLDAAEHDFGNVLNNLPADAFNDLFIESRNGEYEPSREEEEELERALEAVDKDVRNLERMGQTHGLLEPALLAQLMSDIAS</sequence>
<keyword evidence="2" id="KW-0539">Nucleus</keyword>
<dbReference type="STRING" id="178035.A0A154PHF1"/>
<dbReference type="Pfam" id="PF13891">
    <property type="entry name" value="zf-C3HC3H_KANSL2"/>
    <property type="match status" value="1"/>
</dbReference>
<dbReference type="InterPro" id="IPR025927">
    <property type="entry name" value="Znf_KANL2-like"/>
</dbReference>
<evidence type="ECO:0000313" key="5">
    <source>
        <dbReference type="EMBL" id="KZC11242.1"/>
    </source>
</evidence>
<accession>A0A154PHF1</accession>
<dbReference type="OrthoDB" id="10038011at2759"/>
<evidence type="ECO:0000313" key="6">
    <source>
        <dbReference type="Proteomes" id="UP000076502"/>
    </source>
</evidence>
<dbReference type="PANTHER" id="PTHR16198">
    <property type="match status" value="1"/>
</dbReference>
<dbReference type="Proteomes" id="UP000076502">
    <property type="component" value="Unassembled WGS sequence"/>
</dbReference>
<feature type="compositionally biased region" description="Basic and acidic residues" evidence="3">
    <location>
        <begin position="314"/>
        <end position="327"/>
    </location>
</feature>